<dbReference type="GO" id="GO:0000226">
    <property type="term" value="P:microtubule cytoskeleton organization"/>
    <property type="evidence" value="ECO:0007669"/>
    <property type="project" value="TreeGrafter"/>
</dbReference>
<dbReference type="PANTHER" id="PTHR24346">
    <property type="entry name" value="MAP/MICROTUBULE AFFINITY-REGULATING KINASE"/>
    <property type="match status" value="1"/>
</dbReference>
<evidence type="ECO:0000256" key="5">
    <source>
        <dbReference type="ARBA" id="ARBA00022840"/>
    </source>
</evidence>
<evidence type="ECO:0000256" key="4">
    <source>
        <dbReference type="ARBA" id="ARBA00022777"/>
    </source>
</evidence>
<reference evidence="7 8" key="1">
    <citation type="submission" date="2019-08" db="EMBL/GenBank/DDBJ databases">
        <title>Whole genome of Aphis craccivora.</title>
        <authorList>
            <person name="Voronova N.V."/>
            <person name="Shulinski R.S."/>
            <person name="Bandarenka Y.V."/>
            <person name="Zhorov D.G."/>
            <person name="Warner D."/>
        </authorList>
    </citation>
    <scope>NUCLEOTIDE SEQUENCE [LARGE SCALE GENOMIC DNA]</scope>
    <source>
        <strain evidence="7">180601</strain>
        <tissue evidence="7">Whole Body</tissue>
    </source>
</reference>
<dbReference type="FunFam" id="1.10.510.10:FF:000571">
    <property type="entry name" value="Maternal embryonic leucine zipper kinase"/>
    <property type="match status" value="1"/>
</dbReference>
<dbReference type="OrthoDB" id="541276at2759"/>
<dbReference type="GO" id="GO:0050321">
    <property type="term" value="F:tau-protein kinase activity"/>
    <property type="evidence" value="ECO:0007669"/>
    <property type="project" value="TreeGrafter"/>
</dbReference>
<evidence type="ECO:0000259" key="6">
    <source>
        <dbReference type="PROSITE" id="PS50011"/>
    </source>
</evidence>
<evidence type="ECO:0000256" key="1">
    <source>
        <dbReference type="ARBA" id="ARBA00022527"/>
    </source>
</evidence>
<dbReference type="Proteomes" id="UP000478052">
    <property type="component" value="Unassembled WGS sequence"/>
</dbReference>
<dbReference type="GO" id="GO:0035556">
    <property type="term" value="P:intracellular signal transduction"/>
    <property type="evidence" value="ECO:0007669"/>
    <property type="project" value="TreeGrafter"/>
</dbReference>
<comment type="caution">
    <text evidence="7">The sequence shown here is derived from an EMBL/GenBank/DDBJ whole genome shotgun (WGS) entry which is preliminary data.</text>
</comment>
<dbReference type="PROSITE" id="PS00108">
    <property type="entry name" value="PROTEIN_KINASE_ST"/>
    <property type="match status" value="1"/>
</dbReference>
<dbReference type="SMART" id="SM00220">
    <property type="entry name" value="S_TKc"/>
    <property type="match status" value="1"/>
</dbReference>
<dbReference type="GO" id="GO:0005524">
    <property type="term" value="F:ATP binding"/>
    <property type="evidence" value="ECO:0007669"/>
    <property type="project" value="UniProtKB-KW"/>
</dbReference>
<evidence type="ECO:0000313" key="8">
    <source>
        <dbReference type="Proteomes" id="UP000478052"/>
    </source>
</evidence>
<dbReference type="PANTHER" id="PTHR24346:SF82">
    <property type="entry name" value="KP78A-RELATED"/>
    <property type="match status" value="1"/>
</dbReference>
<accession>A0A6G0YLH3</accession>
<keyword evidence="3" id="KW-0547">Nucleotide-binding</keyword>
<dbReference type="AlphaFoldDB" id="A0A6G0YLH3"/>
<dbReference type="GO" id="GO:0005737">
    <property type="term" value="C:cytoplasm"/>
    <property type="evidence" value="ECO:0007669"/>
    <property type="project" value="TreeGrafter"/>
</dbReference>
<proteinExistence type="predicted"/>
<keyword evidence="2" id="KW-0808">Transferase</keyword>
<evidence type="ECO:0000313" key="7">
    <source>
        <dbReference type="EMBL" id="KAF0758162.1"/>
    </source>
</evidence>
<dbReference type="InterPro" id="IPR000719">
    <property type="entry name" value="Prot_kinase_dom"/>
</dbReference>
<evidence type="ECO:0000256" key="2">
    <source>
        <dbReference type="ARBA" id="ARBA00022679"/>
    </source>
</evidence>
<sequence length="383" mass="45106">MFLFFNKTMKSNKQLSKTNVLKSEGYIILDHISNGSYGEVCHAKYIQEEKELNLVVKIIDTKQTSKEYVSKFLPRELDVIRQINHPYIIYTHSILQKKAVLFVFMAFAERGDVLQYIIDHGPLTENQARIWFRQLTLAVQYLHTMEIVHRDIKCENILITEHYTVKLTDFGFSKFVKSSKKLNCNTYCCSLGYASPEILTTRPYDGKISDIWSLGVVLYVMLNKKMPFNRKNIKLMYKQQVKRDWEHQPSIEKIISENVKICIDSILQPEPRKRWTLDKILNSDWIQMNQKLVKMTEQESFALIEALNQDKTIHQKHLKKIKANKSDTQQILGKRSPRFFSITQQLESIFSSNRETNESKYMLKRSERIVHTDNLLNKNNDII</sequence>
<keyword evidence="5" id="KW-0067">ATP-binding</keyword>
<keyword evidence="1" id="KW-0723">Serine/threonine-protein kinase</keyword>
<dbReference type="InterPro" id="IPR008271">
    <property type="entry name" value="Ser/Thr_kinase_AS"/>
</dbReference>
<dbReference type="Pfam" id="PF00069">
    <property type="entry name" value="Pkinase"/>
    <property type="match status" value="1"/>
</dbReference>
<dbReference type="EMBL" id="VUJU01003364">
    <property type="protein sequence ID" value="KAF0758162.1"/>
    <property type="molecule type" value="Genomic_DNA"/>
</dbReference>
<evidence type="ECO:0000256" key="3">
    <source>
        <dbReference type="ARBA" id="ARBA00022741"/>
    </source>
</evidence>
<dbReference type="InterPro" id="IPR011009">
    <property type="entry name" value="Kinase-like_dom_sf"/>
</dbReference>
<dbReference type="Gene3D" id="1.10.510.10">
    <property type="entry name" value="Transferase(Phosphotransferase) domain 1"/>
    <property type="match status" value="1"/>
</dbReference>
<feature type="domain" description="Protein kinase" evidence="6">
    <location>
        <begin position="26"/>
        <end position="286"/>
    </location>
</feature>
<dbReference type="PROSITE" id="PS50011">
    <property type="entry name" value="PROTEIN_KINASE_DOM"/>
    <property type="match status" value="1"/>
</dbReference>
<dbReference type="SUPFAM" id="SSF56112">
    <property type="entry name" value="Protein kinase-like (PK-like)"/>
    <property type="match status" value="1"/>
</dbReference>
<gene>
    <name evidence="7" type="ORF">FWK35_00009207</name>
</gene>
<dbReference type="CDD" id="cd14080">
    <property type="entry name" value="STKc_TSSK-like"/>
    <property type="match status" value="1"/>
</dbReference>
<keyword evidence="8" id="KW-1185">Reference proteome</keyword>
<name>A0A6G0YLH3_APHCR</name>
<keyword evidence="4 7" id="KW-0418">Kinase</keyword>
<protein>
    <submittedName>
        <fullName evidence="7">Testis-specific serine/threonine-protein kinase 2-like</fullName>
    </submittedName>
</protein>
<organism evidence="7 8">
    <name type="scientific">Aphis craccivora</name>
    <name type="common">Cowpea aphid</name>
    <dbReference type="NCBI Taxonomy" id="307492"/>
    <lineage>
        <taxon>Eukaryota</taxon>
        <taxon>Metazoa</taxon>
        <taxon>Ecdysozoa</taxon>
        <taxon>Arthropoda</taxon>
        <taxon>Hexapoda</taxon>
        <taxon>Insecta</taxon>
        <taxon>Pterygota</taxon>
        <taxon>Neoptera</taxon>
        <taxon>Paraneoptera</taxon>
        <taxon>Hemiptera</taxon>
        <taxon>Sternorrhyncha</taxon>
        <taxon>Aphidomorpha</taxon>
        <taxon>Aphidoidea</taxon>
        <taxon>Aphididae</taxon>
        <taxon>Aphidini</taxon>
        <taxon>Aphis</taxon>
        <taxon>Aphis</taxon>
    </lineage>
</organism>